<gene>
    <name evidence="1" type="ORF">LCGC14_2965530</name>
</gene>
<sequence>ILLYVQEENPEEWPLCIEATLTSGRIALQSEGGPIEFRNIHLVPLGE</sequence>
<accession>A0A0F8ZIP2</accession>
<dbReference type="Gene3D" id="2.60.120.560">
    <property type="entry name" value="Exo-inulinase, domain 1"/>
    <property type="match status" value="1"/>
</dbReference>
<organism evidence="1">
    <name type="scientific">marine sediment metagenome</name>
    <dbReference type="NCBI Taxonomy" id="412755"/>
    <lineage>
        <taxon>unclassified sequences</taxon>
        <taxon>metagenomes</taxon>
        <taxon>ecological metagenomes</taxon>
    </lineage>
</organism>
<protein>
    <recommendedName>
        <fullName evidence="2">DUF1080 domain-containing protein</fullName>
    </recommendedName>
</protein>
<reference evidence="1" key="1">
    <citation type="journal article" date="2015" name="Nature">
        <title>Complex archaea that bridge the gap between prokaryotes and eukaryotes.</title>
        <authorList>
            <person name="Spang A."/>
            <person name="Saw J.H."/>
            <person name="Jorgensen S.L."/>
            <person name="Zaremba-Niedzwiedzka K."/>
            <person name="Martijn J."/>
            <person name="Lind A.E."/>
            <person name="van Eijk R."/>
            <person name="Schleper C."/>
            <person name="Guy L."/>
            <person name="Ettema T.J."/>
        </authorList>
    </citation>
    <scope>NUCLEOTIDE SEQUENCE</scope>
</reference>
<dbReference type="EMBL" id="LAZR01060142">
    <property type="protein sequence ID" value="KKK66294.1"/>
    <property type="molecule type" value="Genomic_DNA"/>
</dbReference>
<comment type="caution">
    <text evidence="1">The sequence shown here is derived from an EMBL/GenBank/DDBJ whole genome shotgun (WGS) entry which is preliminary data.</text>
</comment>
<evidence type="ECO:0008006" key="2">
    <source>
        <dbReference type="Google" id="ProtNLM"/>
    </source>
</evidence>
<proteinExistence type="predicted"/>
<evidence type="ECO:0000313" key="1">
    <source>
        <dbReference type="EMBL" id="KKK66294.1"/>
    </source>
</evidence>
<feature type="non-terminal residue" evidence="1">
    <location>
        <position position="1"/>
    </location>
</feature>
<dbReference type="AlphaFoldDB" id="A0A0F8ZIP2"/>
<name>A0A0F8ZIP2_9ZZZZ</name>